<keyword evidence="1" id="KW-0732">Signal</keyword>
<accession>A0A8G0LP47</accession>
<protein>
    <submittedName>
        <fullName evidence="2">Uncharacterized protein</fullName>
    </submittedName>
</protein>
<evidence type="ECO:0000313" key="2">
    <source>
        <dbReference type="EMBL" id="QYT03281.1"/>
    </source>
</evidence>
<feature type="signal peptide" evidence="1">
    <location>
        <begin position="1"/>
        <end position="29"/>
    </location>
</feature>
<organism evidence="2 3">
    <name type="scientific">Trichoderma simmonsii</name>
    <dbReference type="NCBI Taxonomy" id="1491479"/>
    <lineage>
        <taxon>Eukaryota</taxon>
        <taxon>Fungi</taxon>
        <taxon>Dikarya</taxon>
        <taxon>Ascomycota</taxon>
        <taxon>Pezizomycotina</taxon>
        <taxon>Sordariomycetes</taxon>
        <taxon>Hypocreomycetidae</taxon>
        <taxon>Hypocreales</taxon>
        <taxon>Hypocreaceae</taxon>
        <taxon>Trichoderma</taxon>
    </lineage>
</organism>
<keyword evidence="3" id="KW-1185">Reference proteome</keyword>
<gene>
    <name evidence="2" type="ORF">H0G86_010249</name>
</gene>
<evidence type="ECO:0000313" key="3">
    <source>
        <dbReference type="Proteomes" id="UP000826661"/>
    </source>
</evidence>
<reference evidence="2 3" key="1">
    <citation type="journal article" date="2021" name="BMC Genomics">
        <title>Telomere-to-telomere genome assembly of asparaginase-producing Trichoderma simmonsii.</title>
        <authorList>
            <person name="Chung D."/>
            <person name="Kwon Y.M."/>
            <person name="Yang Y."/>
        </authorList>
    </citation>
    <scope>NUCLEOTIDE SEQUENCE [LARGE SCALE GENOMIC DNA]</scope>
    <source>
        <strain evidence="2 3">GH-Sj1</strain>
    </source>
</reference>
<evidence type="ECO:0000256" key="1">
    <source>
        <dbReference type="SAM" id="SignalP"/>
    </source>
</evidence>
<name>A0A8G0LP47_9HYPO</name>
<sequence>MYIFRNKIPTRRRPMQVSIVLATLSLTLLHNIPRLAQDGNNSLIRLYIHQVSESRPCSQPPIGTFITQFSSNSQSTFSVYASAIMPKDYDYTPQDIMVPTRATSIPLTPPSNP</sequence>
<proteinExistence type="predicted"/>
<dbReference type="EMBL" id="CP075868">
    <property type="protein sequence ID" value="QYT03281.1"/>
    <property type="molecule type" value="Genomic_DNA"/>
</dbReference>
<feature type="chain" id="PRO_5034994416" evidence="1">
    <location>
        <begin position="30"/>
        <end position="113"/>
    </location>
</feature>
<dbReference type="AlphaFoldDB" id="A0A8G0LP47"/>
<dbReference type="Proteomes" id="UP000826661">
    <property type="component" value="Chromosome V"/>
</dbReference>